<name>A0AA35VLN9_LACSI</name>
<reference evidence="1" key="1">
    <citation type="submission" date="2023-04" db="EMBL/GenBank/DDBJ databases">
        <authorList>
            <person name="Vijverberg K."/>
            <person name="Xiong W."/>
            <person name="Schranz E."/>
        </authorList>
    </citation>
    <scope>NUCLEOTIDE SEQUENCE</scope>
</reference>
<evidence type="ECO:0000313" key="1">
    <source>
        <dbReference type="EMBL" id="CAI9263337.1"/>
    </source>
</evidence>
<evidence type="ECO:0000313" key="2">
    <source>
        <dbReference type="Proteomes" id="UP001177003"/>
    </source>
</evidence>
<proteinExistence type="predicted"/>
<dbReference type="EMBL" id="OX465086">
    <property type="protein sequence ID" value="CAI9263337.1"/>
    <property type="molecule type" value="Genomic_DNA"/>
</dbReference>
<protein>
    <submittedName>
        <fullName evidence="1">Uncharacterized protein</fullName>
    </submittedName>
</protein>
<keyword evidence="2" id="KW-1185">Reference proteome</keyword>
<gene>
    <name evidence="1" type="ORF">LSALG_LOCUS4032</name>
</gene>
<accession>A0AA35VLN9</accession>
<organism evidence="1 2">
    <name type="scientific">Lactuca saligna</name>
    <name type="common">Willowleaf lettuce</name>
    <dbReference type="NCBI Taxonomy" id="75948"/>
    <lineage>
        <taxon>Eukaryota</taxon>
        <taxon>Viridiplantae</taxon>
        <taxon>Streptophyta</taxon>
        <taxon>Embryophyta</taxon>
        <taxon>Tracheophyta</taxon>
        <taxon>Spermatophyta</taxon>
        <taxon>Magnoliopsida</taxon>
        <taxon>eudicotyledons</taxon>
        <taxon>Gunneridae</taxon>
        <taxon>Pentapetalae</taxon>
        <taxon>asterids</taxon>
        <taxon>campanulids</taxon>
        <taxon>Asterales</taxon>
        <taxon>Asteraceae</taxon>
        <taxon>Cichorioideae</taxon>
        <taxon>Cichorieae</taxon>
        <taxon>Lactucinae</taxon>
        <taxon>Lactuca</taxon>
    </lineage>
</organism>
<dbReference type="AlphaFoldDB" id="A0AA35VLN9"/>
<dbReference type="Proteomes" id="UP001177003">
    <property type="component" value="Chromosome 0"/>
</dbReference>
<sequence length="123" mass="13823">MGEGVSKNETQGTSHLIISSSFDTSTIDTTISLPPFHNSIPLTLPQFTQSPTFENIINQPITSLFPSQSTKGSRIVQEDETTEDGEFMGTFKDIEFDPEEENIRDHMLMLGKQFKILNRKLNS</sequence>